<name>A0A5M8FQB7_9GAMM</name>
<feature type="domain" description="AB hydrolase-1" evidence="1">
    <location>
        <begin position="48"/>
        <end position="283"/>
    </location>
</feature>
<accession>A0A5M8FQB7</accession>
<reference evidence="2 3" key="1">
    <citation type="submission" date="2019-09" db="EMBL/GenBank/DDBJ databases">
        <title>Whole-genome sequence of the purple sulfur bacterium Thiohalocapsa marina DSM 19078.</title>
        <authorList>
            <person name="Kyndt J.A."/>
            <person name="Meyer T.E."/>
        </authorList>
    </citation>
    <scope>NUCLEOTIDE SEQUENCE [LARGE SCALE GENOMIC DNA]</scope>
    <source>
        <strain evidence="2 3">DSM 19078</strain>
    </source>
</reference>
<comment type="caution">
    <text evidence="2">The sequence shown here is derived from an EMBL/GenBank/DDBJ whole genome shotgun (WGS) entry which is preliminary data.</text>
</comment>
<proteinExistence type="predicted"/>
<dbReference type="AlphaFoldDB" id="A0A5M8FQB7"/>
<dbReference type="PANTHER" id="PTHR43798:SF33">
    <property type="entry name" value="HYDROLASE, PUTATIVE (AFU_ORTHOLOGUE AFUA_2G14860)-RELATED"/>
    <property type="match status" value="1"/>
</dbReference>
<dbReference type="GO" id="GO:0047372">
    <property type="term" value="F:monoacylglycerol lipase activity"/>
    <property type="evidence" value="ECO:0007669"/>
    <property type="project" value="TreeGrafter"/>
</dbReference>
<sequence length="303" mass="32443">MTSARVLNDKPVWERDGDAWPNRETSRFVEAGGLRWHVQIAGSGPVALLAHGTAASTHSWRGLLPLLAEHFTVVAPDLPGHGFTGTPPPAELCLPCMASRLGALMRRLGLSPELAIGHSAGAAILARMCLDGLIAPQRLISLNGALLPLRGLPGKWFSPAAKLMARNSFLPRFVANGAKKDPKGVRRLADGTGSRLDAEGVALYRRLIASPGHLAAALNMMANWDLQPLRHDLPQLDAELVLVAFTGDKTVPPEEAERVHALMPRARLRIIRGFGHLAHEEAPEFVARLILDCVAPAPTPATG</sequence>
<protein>
    <submittedName>
        <fullName evidence="2">Alpha/beta fold hydrolase</fullName>
    </submittedName>
</protein>
<dbReference type="EMBL" id="VWXX01000010">
    <property type="protein sequence ID" value="KAA6185381.1"/>
    <property type="molecule type" value="Genomic_DNA"/>
</dbReference>
<dbReference type="NCBIfam" id="TIGR03056">
    <property type="entry name" value="bchO_mg_che_rel"/>
    <property type="match status" value="1"/>
</dbReference>
<evidence type="ECO:0000313" key="3">
    <source>
        <dbReference type="Proteomes" id="UP000322981"/>
    </source>
</evidence>
<keyword evidence="3" id="KW-1185">Reference proteome</keyword>
<dbReference type="Gene3D" id="3.40.50.1820">
    <property type="entry name" value="alpha/beta hydrolase"/>
    <property type="match status" value="1"/>
</dbReference>
<dbReference type="GO" id="GO:0046464">
    <property type="term" value="P:acylglycerol catabolic process"/>
    <property type="evidence" value="ECO:0007669"/>
    <property type="project" value="TreeGrafter"/>
</dbReference>
<keyword evidence="2" id="KW-0378">Hydrolase</keyword>
<dbReference type="OrthoDB" id="9780765at2"/>
<organism evidence="2 3">
    <name type="scientific">Thiohalocapsa marina</name>
    <dbReference type="NCBI Taxonomy" id="424902"/>
    <lineage>
        <taxon>Bacteria</taxon>
        <taxon>Pseudomonadati</taxon>
        <taxon>Pseudomonadota</taxon>
        <taxon>Gammaproteobacteria</taxon>
        <taxon>Chromatiales</taxon>
        <taxon>Chromatiaceae</taxon>
        <taxon>Thiohalocapsa</taxon>
    </lineage>
</organism>
<dbReference type="InterPro" id="IPR000073">
    <property type="entry name" value="AB_hydrolase_1"/>
</dbReference>
<dbReference type="SUPFAM" id="SSF53474">
    <property type="entry name" value="alpha/beta-Hydrolases"/>
    <property type="match status" value="1"/>
</dbReference>
<dbReference type="GO" id="GO:0016020">
    <property type="term" value="C:membrane"/>
    <property type="evidence" value="ECO:0007669"/>
    <property type="project" value="TreeGrafter"/>
</dbReference>
<dbReference type="InterPro" id="IPR050266">
    <property type="entry name" value="AB_hydrolase_sf"/>
</dbReference>
<gene>
    <name evidence="2" type="ORF">F2Q65_08885</name>
</gene>
<dbReference type="Pfam" id="PF00561">
    <property type="entry name" value="Abhydrolase_1"/>
    <property type="match status" value="1"/>
</dbReference>
<dbReference type="Proteomes" id="UP000322981">
    <property type="component" value="Unassembled WGS sequence"/>
</dbReference>
<dbReference type="RefSeq" id="WP_150092521.1">
    <property type="nucleotide sequence ID" value="NZ_JBFUOH010000125.1"/>
</dbReference>
<dbReference type="InterPro" id="IPR029058">
    <property type="entry name" value="AB_hydrolase_fold"/>
</dbReference>
<evidence type="ECO:0000313" key="2">
    <source>
        <dbReference type="EMBL" id="KAA6185381.1"/>
    </source>
</evidence>
<dbReference type="InterPro" id="IPR017497">
    <property type="entry name" value="BchO"/>
</dbReference>
<dbReference type="PANTHER" id="PTHR43798">
    <property type="entry name" value="MONOACYLGLYCEROL LIPASE"/>
    <property type="match status" value="1"/>
</dbReference>
<evidence type="ECO:0000259" key="1">
    <source>
        <dbReference type="Pfam" id="PF00561"/>
    </source>
</evidence>